<evidence type="ECO:0000256" key="10">
    <source>
        <dbReference type="ARBA" id="ARBA00022833"/>
    </source>
</evidence>
<proteinExistence type="inferred from homology"/>
<keyword evidence="8 17" id="KW-0863">Zinc-finger</keyword>
<feature type="compositionally biased region" description="Gly residues" evidence="18">
    <location>
        <begin position="786"/>
        <end position="806"/>
    </location>
</feature>
<dbReference type="GO" id="GO:0016020">
    <property type="term" value="C:membrane"/>
    <property type="evidence" value="ECO:0007669"/>
    <property type="project" value="UniProtKB-SubCell"/>
</dbReference>
<keyword evidence="7" id="KW-0479">Metal-binding</keyword>
<evidence type="ECO:0000256" key="17">
    <source>
        <dbReference type="PROSITE-ProRule" id="PRU00134"/>
    </source>
</evidence>
<dbReference type="OrthoDB" id="563259at2759"/>
<sequence length="949" mass="98238">MDQAALVNLFPDVSRLAGIPGLGGPLSAEECRRLEEDLGALLDCLNGVPEPAREALLDALLLIKAKRLGSLRLIAIAVHEPCDPAHRLACELVACRALQVGAFLLSAAPAVYARKVLRMGTLASCSRRFAAVVAEVSAAAADAGVGVAGGAEAGEGSVVAAPAAGAQGPTEAQQHRLSCLNMWAGNLLGRALAFLQQEADMTQQQRRFLSELAAALRDSQVLEHSARAVLHLHLAMAGEEVPDWVRVLAWGVLGTQNLVAAVYRLAERLGQPVQSSFGQLLSGPCARHAALSLGLAALCAADGGPSYGLSPQLMLRLPVFGTHTDHVDIRHAHGRHELSTVQLQCILFVMDSDIARYAAAPAQPGPRGTLAVLLRFGRLALASAQAWGGMPAPGGVGAAQPTRQLVMSSTATITFGLDALGKASRIIAAQEQRLAEAGAVWQPGVREQLALDEVECWRIGYGLMRHGLRWASAMEVQALTKLIPQLPLEAMPPSGALPVAMPPILAGALAGGLLPCLEGALRRARHAPKDGADSALLALLVSYGQQGGLWPLVARALAYGEPRQAAALVATLGKALRTFAVPLLKAGALGTRRFCPLAECTTALARQLLLDAVDWLEAAGTQGGPAAAAATAASAPQQQLDRLLSYAVCEWLPPLCDLLSHYTTLALSGQIDVQSAAYLRDVAAMSAFATLRNRWLTVLARRAERSEVEARAVPGTAGDGWRQLLLGSLGVVSALGESLAAAPRQGEGPRGARGFDSMGALAEACCCVAAALPREVRAAVAGGGAAGSGAVGGQSGGARPGRGSGGPDPLAASWSLESARGLAAVLRAKREEGTAAAAEALEAQLGQWVAGGGEEGSRGVRSAVRALVRLPQIDRAARALPSDPAGAQSLLRTCANPACDNLAGESEADLTLLKCGGCSIMWYCRRQCQAAHWGSGHKQACTAMGRRVV</sequence>
<comment type="similarity">
    <text evidence="2">Belongs to the polyprenol kinase family.</text>
</comment>
<evidence type="ECO:0000256" key="13">
    <source>
        <dbReference type="ARBA" id="ARBA00023136"/>
    </source>
</evidence>
<keyword evidence="10" id="KW-0862">Zinc</keyword>
<evidence type="ECO:0000256" key="3">
    <source>
        <dbReference type="ARBA" id="ARBA00022528"/>
    </source>
</evidence>
<comment type="pathway">
    <text evidence="14">Cofactor biosynthesis; tocopherol biosynthesis.</text>
</comment>
<dbReference type="Gene3D" id="6.10.140.2220">
    <property type="match status" value="1"/>
</dbReference>
<keyword evidence="4" id="KW-0934">Plastid</keyword>
<evidence type="ECO:0000313" key="21">
    <source>
        <dbReference type="Proteomes" id="UP000236333"/>
    </source>
</evidence>
<keyword evidence="9" id="KW-0418">Kinase</keyword>
<evidence type="ECO:0000256" key="18">
    <source>
        <dbReference type="SAM" id="MobiDB-lite"/>
    </source>
</evidence>
<dbReference type="SUPFAM" id="SSF144232">
    <property type="entry name" value="HIT/MYND zinc finger-like"/>
    <property type="match status" value="1"/>
</dbReference>
<dbReference type="InterPro" id="IPR039606">
    <property type="entry name" value="Phytol/farnesol_kinase"/>
</dbReference>
<evidence type="ECO:0000256" key="12">
    <source>
        <dbReference type="ARBA" id="ARBA00022989"/>
    </source>
</evidence>
<dbReference type="PROSITE" id="PS50865">
    <property type="entry name" value="ZF_MYND_2"/>
    <property type="match status" value="1"/>
</dbReference>
<keyword evidence="3" id="KW-0150">Chloroplast</keyword>
<keyword evidence="21" id="KW-1185">Reference proteome</keyword>
<dbReference type="GO" id="GO:0008270">
    <property type="term" value="F:zinc ion binding"/>
    <property type="evidence" value="ECO:0007669"/>
    <property type="project" value="UniProtKB-KW"/>
</dbReference>
<evidence type="ECO:0000256" key="8">
    <source>
        <dbReference type="ARBA" id="ARBA00022771"/>
    </source>
</evidence>
<dbReference type="GO" id="GO:0010276">
    <property type="term" value="F:phytol kinase activity"/>
    <property type="evidence" value="ECO:0007669"/>
    <property type="project" value="UniProtKB-EC"/>
</dbReference>
<keyword evidence="11" id="KW-0809">Transit peptide</keyword>
<evidence type="ECO:0000256" key="14">
    <source>
        <dbReference type="ARBA" id="ARBA00024015"/>
    </source>
</evidence>
<evidence type="ECO:0000256" key="6">
    <source>
        <dbReference type="ARBA" id="ARBA00022692"/>
    </source>
</evidence>
<protein>
    <recommendedName>
        <fullName evidence="15">phytol kinase</fullName>
        <ecNumber evidence="15">2.7.1.182</ecNumber>
    </recommendedName>
</protein>
<dbReference type="EC" id="2.7.1.182" evidence="15"/>
<keyword evidence="5" id="KW-0808">Transferase</keyword>
<evidence type="ECO:0000256" key="9">
    <source>
        <dbReference type="ARBA" id="ARBA00022777"/>
    </source>
</evidence>
<dbReference type="Pfam" id="PF01753">
    <property type="entry name" value="zf-MYND"/>
    <property type="match status" value="1"/>
</dbReference>
<organism evidence="20 21">
    <name type="scientific">Tetrabaena socialis</name>
    <dbReference type="NCBI Taxonomy" id="47790"/>
    <lineage>
        <taxon>Eukaryota</taxon>
        <taxon>Viridiplantae</taxon>
        <taxon>Chlorophyta</taxon>
        <taxon>core chlorophytes</taxon>
        <taxon>Chlorophyceae</taxon>
        <taxon>CS clade</taxon>
        <taxon>Chlamydomonadales</taxon>
        <taxon>Tetrabaenaceae</taxon>
        <taxon>Tetrabaena</taxon>
    </lineage>
</organism>
<dbReference type="AlphaFoldDB" id="A0A2J8AFS6"/>
<evidence type="ECO:0000259" key="19">
    <source>
        <dbReference type="PROSITE" id="PS50865"/>
    </source>
</evidence>
<evidence type="ECO:0000256" key="2">
    <source>
        <dbReference type="ARBA" id="ARBA00010794"/>
    </source>
</evidence>
<evidence type="ECO:0000256" key="4">
    <source>
        <dbReference type="ARBA" id="ARBA00022640"/>
    </source>
</evidence>
<name>A0A2J8AFS6_9CHLO</name>
<dbReference type="PANTHER" id="PTHR32523:SF8">
    <property type="entry name" value="DOLICHOL KINASE"/>
    <property type="match status" value="1"/>
</dbReference>
<dbReference type="EMBL" id="PGGS01000031">
    <property type="protein sequence ID" value="PNH11342.1"/>
    <property type="molecule type" value="Genomic_DNA"/>
</dbReference>
<comment type="catalytic activity">
    <reaction evidence="16">
        <text>phytol + CTP = phytyl phosphate + CDP + H(+)</text>
        <dbReference type="Rhea" id="RHEA:38055"/>
        <dbReference type="ChEBI" id="CHEBI:15378"/>
        <dbReference type="ChEBI" id="CHEBI:17327"/>
        <dbReference type="ChEBI" id="CHEBI:37563"/>
        <dbReference type="ChEBI" id="CHEBI:58069"/>
        <dbReference type="ChEBI" id="CHEBI:75483"/>
        <dbReference type="EC" id="2.7.1.182"/>
    </reaction>
</comment>
<dbReference type="GO" id="GO:0009507">
    <property type="term" value="C:chloroplast"/>
    <property type="evidence" value="ECO:0007669"/>
    <property type="project" value="UniProtKB-SubCell"/>
</dbReference>
<reference evidence="20 21" key="1">
    <citation type="journal article" date="2017" name="Mol. Biol. Evol.">
        <title>The 4-celled Tetrabaena socialis nuclear genome reveals the essential components for genetic control of cell number at the origin of multicellularity in the volvocine lineage.</title>
        <authorList>
            <person name="Featherston J."/>
            <person name="Arakaki Y."/>
            <person name="Hanschen E.R."/>
            <person name="Ferris P.J."/>
            <person name="Michod R.E."/>
            <person name="Olson B.J.S.C."/>
            <person name="Nozaki H."/>
            <person name="Durand P.M."/>
        </authorList>
    </citation>
    <scope>NUCLEOTIDE SEQUENCE [LARGE SCALE GENOMIC DNA]</scope>
    <source>
        <strain evidence="20 21">NIES-571</strain>
    </source>
</reference>
<dbReference type="InterPro" id="IPR002893">
    <property type="entry name" value="Znf_MYND"/>
</dbReference>
<comment type="subcellular location">
    <subcellularLocation>
        <location evidence="1">Plastid</location>
        <location evidence="1">Chloroplast membrane</location>
        <topology evidence="1">Multi-pass membrane protein</topology>
    </subcellularLocation>
</comment>
<dbReference type="PANTHER" id="PTHR32523">
    <property type="entry name" value="PHYTOL KINASE 1, CHLOROPLASTIC"/>
    <property type="match status" value="1"/>
</dbReference>
<evidence type="ECO:0000256" key="1">
    <source>
        <dbReference type="ARBA" id="ARBA00004508"/>
    </source>
</evidence>
<evidence type="ECO:0000256" key="15">
    <source>
        <dbReference type="ARBA" id="ARBA00039024"/>
    </source>
</evidence>
<accession>A0A2J8AFS6</accession>
<dbReference type="Proteomes" id="UP000236333">
    <property type="component" value="Unassembled WGS sequence"/>
</dbReference>
<keyword evidence="13" id="KW-0472">Membrane</keyword>
<evidence type="ECO:0000256" key="5">
    <source>
        <dbReference type="ARBA" id="ARBA00022679"/>
    </source>
</evidence>
<comment type="caution">
    <text evidence="20">The sequence shown here is derived from an EMBL/GenBank/DDBJ whole genome shotgun (WGS) entry which is preliminary data.</text>
</comment>
<evidence type="ECO:0000256" key="16">
    <source>
        <dbReference type="ARBA" id="ARBA00048889"/>
    </source>
</evidence>
<feature type="domain" description="MYND-type" evidence="19">
    <location>
        <begin position="896"/>
        <end position="941"/>
    </location>
</feature>
<keyword evidence="12" id="KW-1133">Transmembrane helix</keyword>
<keyword evidence="6" id="KW-0812">Transmembrane</keyword>
<evidence type="ECO:0000313" key="20">
    <source>
        <dbReference type="EMBL" id="PNH11342.1"/>
    </source>
</evidence>
<evidence type="ECO:0000256" key="11">
    <source>
        <dbReference type="ARBA" id="ARBA00022946"/>
    </source>
</evidence>
<feature type="region of interest" description="Disordered" evidence="18">
    <location>
        <begin position="786"/>
        <end position="812"/>
    </location>
</feature>
<evidence type="ECO:0000256" key="7">
    <source>
        <dbReference type="ARBA" id="ARBA00022723"/>
    </source>
</evidence>
<gene>
    <name evidence="20" type="ORF">TSOC_001741</name>
</gene>